<reference evidence="3" key="1">
    <citation type="journal article" date="2019" name="Int. J. Syst. Evol. Microbiol.">
        <title>The Global Catalogue of Microorganisms (GCM) 10K type strain sequencing project: providing services to taxonomists for standard genome sequencing and annotation.</title>
        <authorList>
            <consortium name="The Broad Institute Genomics Platform"/>
            <consortium name="The Broad Institute Genome Sequencing Center for Infectious Disease"/>
            <person name="Wu L."/>
            <person name="Ma J."/>
        </authorList>
    </citation>
    <scope>NUCLEOTIDE SEQUENCE [LARGE SCALE GENOMIC DNA]</scope>
    <source>
        <strain evidence="3">JCM 18285</strain>
    </source>
</reference>
<dbReference type="PANTHER" id="PTHR43179">
    <property type="entry name" value="RHAMNOSYLTRANSFERASE WBBL"/>
    <property type="match status" value="1"/>
</dbReference>
<dbReference type="RefSeq" id="WP_345191195.1">
    <property type="nucleotide sequence ID" value="NZ_BAABJJ010000018.1"/>
</dbReference>
<dbReference type="PANTHER" id="PTHR43179:SF7">
    <property type="entry name" value="RHAMNOSYLTRANSFERASE WBBL"/>
    <property type="match status" value="1"/>
</dbReference>
<feature type="domain" description="Glycosyltransferase 2-like" evidence="1">
    <location>
        <begin position="5"/>
        <end position="176"/>
    </location>
</feature>
<evidence type="ECO:0000313" key="3">
    <source>
        <dbReference type="Proteomes" id="UP001501302"/>
    </source>
</evidence>
<name>A0ABP9GGW2_9FLAO</name>
<accession>A0ABP9GGW2</accession>
<dbReference type="EMBL" id="BAABJJ010000018">
    <property type="protein sequence ID" value="GAA4943035.1"/>
    <property type="molecule type" value="Genomic_DNA"/>
</dbReference>
<dbReference type="Proteomes" id="UP001501302">
    <property type="component" value="Unassembled WGS sequence"/>
</dbReference>
<protein>
    <recommendedName>
        <fullName evidence="1">Glycosyltransferase 2-like domain-containing protein</fullName>
    </recommendedName>
</protein>
<dbReference type="Gene3D" id="3.90.550.10">
    <property type="entry name" value="Spore Coat Polysaccharide Biosynthesis Protein SpsA, Chain A"/>
    <property type="match status" value="1"/>
</dbReference>
<dbReference type="Pfam" id="PF00535">
    <property type="entry name" value="Glycos_transf_2"/>
    <property type="match status" value="1"/>
</dbReference>
<dbReference type="InterPro" id="IPR001173">
    <property type="entry name" value="Glyco_trans_2-like"/>
</dbReference>
<comment type="caution">
    <text evidence="2">The sequence shown here is derived from an EMBL/GenBank/DDBJ whole genome shotgun (WGS) entry which is preliminary data.</text>
</comment>
<evidence type="ECO:0000313" key="2">
    <source>
        <dbReference type="EMBL" id="GAA4943035.1"/>
    </source>
</evidence>
<keyword evidence="3" id="KW-1185">Reference proteome</keyword>
<evidence type="ECO:0000259" key="1">
    <source>
        <dbReference type="Pfam" id="PF00535"/>
    </source>
</evidence>
<proteinExistence type="predicted"/>
<organism evidence="2 3">
    <name type="scientific">Algibacter agarivorans</name>
    <dbReference type="NCBI Taxonomy" id="1109741"/>
    <lineage>
        <taxon>Bacteria</taxon>
        <taxon>Pseudomonadati</taxon>
        <taxon>Bacteroidota</taxon>
        <taxon>Flavobacteriia</taxon>
        <taxon>Flavobacteriales</taxon>
        <taxon>Flavobacteriaceae</taxon>
        <taxon>Algibacter</taxon>
    </lineage>
</organism>
<dbReference type="InterPro" id="IPR029044">
    <property type="entry name" value="Nucleotide-diphossugar_trans"/>
</dbReference>
<dbReference type="SUPFAM" id="SSF53448">
    <property type="entry name" value="Nucleotide-diphospho-sugar transferases"/>
    <property type="match status" value="1"/>
</dbReference>
<gene>
    <name evidence="2" type="ORF">GCM10023314_15140</name>
</gene>
<sequence length="311" mass="36453">MKVYVIIATYNGKKWIEECLTSVLFSSISITIILVDNFSNDDTVQLINLKFKKLIHLKKLILIEQKENLGFGKANNIGVSYALSKDADFVFLLNQDAYLQQDTISELIKVHKSNKDYGIISPIHLNGDGSRLDQNFSNYLKANNSIIFDVLQQNYGKTIYQVPFVNAAAWLLPRKTIEKIGGFDPIFLHYGEDDNYCQRILFHNLKIGVSPYAYVYHDRENSNKVKDKSEKEKLIFKERYYKYKWANINIEVKRDIKQHKNKLQKLILKLLIKFKFKEAIYYKKELSLINHILPEIFNSRRINSKKGKHYL</sequence>